<dbReference type="PANTHER" id="PTHR22762">
    <property type="entry name" value="ALPHA-GLUCOSIDASE"/>
    <property type="match status" value="1"/>
</dbReference>
<evidence type="ECO:0000259" key="1">
    <source>
        <dbReference type="Pfam" id="PF21365"/>
    </source>
</evidence>
<dbReference type="InterPro" id="IPR048395">
    <property type="entry name" value="Glyco_hydro_31_C"/>
</dbReference>
<dbReference type="OrthoDB" id="1334205at2759"/>
<gene>
    <name evidence="2" type="ORF">EPI10_006405</name>
</gene>
<proteinExistence type="predicted"/>
<sequence>MAHTRGTPVATPAFFADPKDPNLRTLESCFLLGPLLVYSSIMPDLGSDKLQPLLPKGIWLSFDFDDSHPDLPALYLQGGYIIPFCPPHQHVGESNPSDDLTLIVALDEHESIKHIPDVEDGSGHKGGELSRTPIELANGDWSLKIVPWIGGRIISMVHLPSVP</sequence>
<feature type="domain" description="Glycosyl hydrolase family 31 C-terminal" evidence="1">
    <location>
        <begin position="6"/>
        <end position="82"/>
    </location>
</feature>
<name>A0A5B6WSP2_9ROSI</name>
<comment type="caution">
    <text evidence="2">The sequence shown here is derived from an EMBL/GenBank/DDBJ whole genome shotgun (WGS) entry which is preliminary data.</text>
</comment>
<dbReference type="PANTHER" id="PTHR22762:SF120">
    <property type="entry name" value="HETEROGLYCAN GLUCOSIDASE 1"/>
    <property type="match status" value="1"/>
</dbReference>
<organism evidence="2 3">
    <name type="scientific">Gossypium australe</name>
    <dbReference type="NCBI Taxonomy" id="47621"/>
    <lineage>
        <taxon>Eukaryota</taxon>
        <taxon>Viridiplantae</taxon>
        <taxon>Streptophyta</taxon>
        <taxon>Embryophyta</taxon>
        <taxon>Tracheophyta</taxon>
        <taxon>Spermatophyta</taxon>
        <taxon>Magnoliopsida</taxon>
        <taxon>eudicotyledons</taxon>
        <taxon>Gunneridae</taxon>
        <taxon>Pentapetalae</taxon>
        <taxon>rosids</taxon>
        <taxon>malvids</taxon>
        <taxon>Malvales</taxon>
        <taxon>Malvaceae</taxon>
        <taxon>Malvoideae</taxon>
        <taxon>Gossypium</taxon>
    </lineage>
</organism>
<evidence type="ECO:0000313" key="2">
    <source>
        <dbReference type="EMBL" id="KAA3484316.1"/>
    </source>
</evidence>
<dbReference type="InterPro" id="IPR013780">
    <property type="entry name" value="Glyco_hydro_b"/>
</dbReference>
<dbReference type="AlphaFoldDB" id="A0A5B6WSP2"/>
<dbReference type="GO" id="GO:0004553">
    <property type="term" value="F:hydrolase activity, hydrolyzing O-glycosyl compounds"/>
    <property type="evidence" value="ECO:0007669"/>
    <property type="project" value="TreeGrafter"/>
</dbReference>
<reference evidence="3" key="1">
    <citation type="journal article" date="2019" name="Plant Biotechnol. J.">
        <title>Genome sequencing of the Australian wild diploid species Gossypium australe highlights disease resistance and delayed gland morphogenesis.</title>
        <authorList>
            <person name="Cai Y."/>
            <person name="Cai X."/>
            <person name="Wang Q."/>
            <person name="Wang P."/>
            <person name="Zhang Y."/>
            <person name="Cai C."/>
            <person name="Xu Y."/>
            <person name="Wang K."/>
            <person name="Zhou Z."/>
            <person name="Wang C."/>
            <person name="Geng S."/>
            <person name="Li B."/>
            <person name="Dong Q."/>
            <person name="Hou Y."/>
            <person name="Wang H."/>
            <person name="Ai P."/>
            <person name="Liu Z."/>
            <person name="Yi F."/>
            <person name="Sun M."/>
            <person name="An G."/>
            <person name="Cheng J."/>
            <person name="Zhang Y."/>
            <person name="Shi Q."/>
            <person name="Xie Y."/>
            <person name="Shi X."/>
            <person name="Chang Y."/>
            <person name="Huang F."/>
            <person name="Chen Y."/>
            <person name="Hong S."/>
            <person name="Mi L."/>
            <person name="Sun Q."/>
            <person name="Zhang L."/>
            <person name="Zhou B."/>
            <person name="Peng R."/>
            <person name="Zhang X."/>
            <person name="Liu F."/>
        </authorList>
    </citation>
    <scope>NUCLEOTIDE SEQUENCE [LARGE SCALE GENOMIC DNA]</scope>
    <source>
        <strain evidence="3">cv. PA1801</strain>
    </source>
</reference>
<accession>A0A5B6WSP2</accession>
<dbReference type="Pfam" id="PF21365">
    <property type="entry name" value="Glyco_hydro_31_3rd"/>
    <property type="match status" value="1"/>
</dbReference>
<keyword evidence="3" id="KW-1185">Reference proteome</keyword>
<dbReference type="EMBL" id="SMMG02000002">
    <property type="protein sequence ID" value="KAA3484316.1"/>
    <property type="molecule type" value="Genomic_DNA"/>
</dbReference>
<dbReference type="Gene3D" id="2.60.40.1180">
    <property type="entry name" value="Golgi alpha-mannosidase II"/>
    <property type="match status" value="1"/>
</dbReference>
<protein>
    <submittedName>
        <fullName evidence="2">Alpha-glucosidase 2-like isoform X2</fullName>
    </submittedName>
</protein>
<evidence type="ECO:0000313" key="3">
    <source>
        <dbReference type="Proteomes" id="UP000325315"/>
    </source>
</evidence>
<dbReference type="Proteomes" id="UP000325315">
    <property type="component" value="Unassembled WGS sequence"/>
</dbReference>